<dbReference type="Proteomes" id="UP000004016">
    <property type="component" value="Unassembled WGS sequence"/>
</dbReference>
<dbReference type="Pfam" id="PF13280">
    <property type="entry name" value="WYL"/>
    <property type="match status" value="1"/>
</dbReference>
<dbReference type="InterPro" id="IPR051534">
    <property type="entry name" value="CBASS_pafABC_assoc_protein"/>
</dbReference>
<dbReference type="PANTHER" id="PTHR34580">
    <property type="match status" value="1"/>
</dbReference>
<gene>
    <name evidence="2" type="ORF">DORLON_00234</name>
</gene>
<dbReference type="HOGENOM" id="CLU_053686_1_0_9"/>
<comment type="caution">
    <text evidence="2">The sequence shown here is derived from an EMBL/GenBank/DDBJ whole genome shotgun (WGS) entry which is preliminary data.</text>
</comment>
<protein>
    <recommendedName>
        <fullName evidence="1">WYL domain-containing protein</fullName>
    </recommendedName>
</protein>
<reference evidence="2 3" key="2">
    <citation type="submission" date="2007-04" db="EMBL/GenBank/DDBJ databases">
        <title>Draft genome sequence of Dorea longicatena (DSM 13814).</title>
        <authorList>
            <person name="Sudarsanam P."/>
            <person name="Ley R."/>
            <person name="Guruge J."/>
            <person name="Turnbaugh P.J."/>
            <person name="Mahowald M."/>
            <person name="Liep D."/>
            <person name="Gordon J."/>
        </authorList>
    </citation>
    <scope>NUCLEOTIDE SEQUENCE [LARGE SCALE GENOMIC DNA]</scope>
    <source>
        <strain evidence="2 3">DSM 13814</strain>
    </source>
</reference>
<name>A6BD71_9FIRM</name>
<evidence type="ECO:0000313" key="2">
    <source>
        <dbReference type="EMBL" id="EDM64388.1"/>
    </source>
</evidence>
<dbReference type="AlphaFoldDB" id="A6BD71"/>
<dbReference type="eggNOG" id="COG2378">
    <property type="taxonomic scope" value="Bacteria"/>
</dbReference>
<sequence length="376" mass="44846">MNCAERRAKSMSDIHPKKLLILYILDILQKYTDEEHRLSQKEIQDILKKEYEMPVDRKAIKRNLLNLIEYGSSIEYREVSRKEIFRKKSVVSDEDSLDLEDKGIPEDDLLWTDFYLKQKFTNEELRLLIDSLLFSKHIPYSQAKKLITKLESLSNIYFKSRSQYIYPLPVDRTDNKQVFYNISILDEAIRKKQKVLFEYAEYHTDKKMHLKKREDGSVREYVVTPYQMAAQEGKYYLICNYDKYDDISNYRVDRIRNIQILEEKGKPFETLKWSGHQPMNLNEYMKEHVYMYSSENAFVKFRIVKAMISDVIDLFGKGVKFSEETDTHVSVSVHVNERAAEQFAKNYAPDVVILQPKRLRDKLRDDLKKAWEAYED</sequence>
<reference evidence="2 3" key="1">
    <citation type="submission" date="2007-03" db="EMBL/GenBank/DDBJ databases">
        <authorList>
            <person name="Fulton L."/>
            <person name="Clifton S."/>
            <person name="Fulton B."/>
            <person name="Xu J."/>
            <person name="Minx P."/>
            <person name="Pepin K.H."/>
            <person name="Johnson M."/>
            <person name="Thiruvilangam P."/>
            <person name="Bhonagiri V."/>
            <person name="Nash W.E."/>
            <person name="Mardis E.R."/>
            <person name="Wilson R.K."/>
        </authorList>
    </citation>
    <scope>NUCLEOTIDE SEQUENCE [LARGE SCALE GENOMIC DNA]</scope>
    <source>
        <strain evidence="2 3">DSM 13814</strain>
    </source>
</reference>
<dbReference type="PROSITE" id="PS52050">
    <property type="entry name" value="WYL"/>
    <property type="match status" value="1"/>
</dbReference>
<organism evidence="2 3">
    <name type="scientific">Dorea longicatena DSM 13814</name>
    <dbReference type="NCBI Taxonomy" id="411462"/>
    <lineage>
        <taxon>Bacteria</taxon>
        <taxon>Bacillati</taxon>
        <taxon>Bacillota</taxon>
        <taxon>Clostridia</taxon>
        <taxon>Lachnospirales</taxon>
        <taxon>Lachnospiraceae</taxon>
        <taxon>Dorea</taxon>
    </lineage>
</organism>
<accession>A6BD71</accession>
<dbReference type="EMBL" id="AAXB02000001">
    <property type="protein sequence ID" value="EDM64388.1"/>
    <property type="molecule type" value="Genomic_DNA"/>
</dbReference>
<dbReference type="InterPro" id="IPR026881">
    <property type="entry name" value="WYL_dom"/>
</dbReference>
<evidence type="ECO:0000313" key="3">
    <source>
        <dbReference type="Proteomes" id="UP000004016"/>
    </source>
</evidence>
<feature type="domain" description="WYL" evidence="1">
    <location>
        <begin position="183"/>
        <end position="260"/>
    </location>
</feature>
<evidence type="ECO:0000259" key="1">
    <source>
        <dbReference type="Pfam" id="PF13280"/>
    </source>
</evidence>
<proteinExistence type="predicted"/>
<dbReference type="PANTHER" id="PTHR34580:SF1">
    <property type="entry name" value="PROTEIN PAFC"/>
    <property type="match status" value="1"/>
</dbReference>